<evidence type="ECO:0000256" key="16">
    <source>
        <dbReference type="ARBA" id="ARBA00037576"/>
    </source>
</evidence>
<evidence type="ECO:0000256" key="20">
    <source>
        <dbReference type="SAM" id="MobiDB-lite"/>
    </source>
</evidence>
<evidence type="ECO:0000256" key="5">
    <source>
        <dbReference type="ARBA" id="ARBA00022475"/>
    </source>
</evidence>
<dbReference type="GO" id="GO:0006633">
    <property type="term" value="P:fatty acid biosynthetic process"/>
    <property type="evidence" value="ECO:0007669"/>
    <property type="project" value="UniProtKB-KW"/>
</dbReference>
<keyword evidence="8 19" id="KW-0808">Transferase</keyword>
<dbReference type="InterPro" id="IPR016039">
    <property type="entry name" value="Thiolase-like"/>
</dbReference>
<dbReference type="NCBIfam" id="NF005589">
    <property type="entry name" value="PRK07314.1"/>
    <property type="match status" value="1"/>
</dbReference>
<feature type="region of interest" description="Disordered" evidence="20">
    <location>
        <begin position="1"/>
        <end position="31"/>
    </location>
</feature>
<organism evidence="22 23">
    <name type="scientific">Cyclospora cayetanensis</name>
    <dbReference type="NCBI Taxonomy" id="88456"/>
    <lineage>
        <taxon>Eukaryota</taxon>
        <taxon>Sar</taxon>
        <taxon>Alveolata</taxon>
        <taxon>Apicomplexa</taxon>
        <taxon>Conoidasida</taxon>
        <taxon>Coccidia</taxon>
        <taxon>Eucoccidiorida</taxon>
        <taxon>Eimeriorina</taxon>
        <taxon>Eimeriidae</taxon>
        <taxon>Cyclospora</taxon>
    </lineage>
</organism>
<keyword evidence="6" id="KW-0444">Lipid biosynthesis</keyword>
<dbReference type="GeneID" id="34623109"/>
<comment type="similarity">
    <text evidence="2 19">Belongs to the thiolase-like superfamily. Beta-ketoacyl-ACP synthases family.</text>
</comment>
<keyword evidence="11" id="KW-1133">Transmembrane helix</keyword>
<evidence type="ECO:0000256" key="18">
    <source>
        <dbReference type="ARBA" id="ARBA00041756"/>
    </source>
</evidence>
<evidence type="ECO:0000256" key="9">
    <source>
        <dbReference type="ARBA" id="ARBA00022692"/>
    </source>
</evidence>
<keyword evidence="12" id="KW-0443">Lipid metabolism</keyword>
<accession>A0A6P6RW21</accession>
<dbReference type="InterPro" id="IPR014031">
    <property type="entry name" value="Ketoacyl_synth_C"/>
</dbReference>
<evidence type="ECO:0000256" key="3">
    <source>
        <dbReference type="ARBA" id="ARBA00013191"/>
    </source>
</evidence>
<keyword evidence="4" id="KW-0536">Nodulation</keyword>
<dbReference type="PROSITE" id="PS00606">
    <property type="entry name" value="KS3_1"/>
    <property type="match status" value="1"/>
</dbReference>
<dbReference type="InterPro" id="IPR014030">
    <property type="entry name" value="Ketoacyl_synth_N"/>
</dbReference>
<dbReference type="Proteomes" id="UP000515125">
    <property type="component" value="Unplaced"/>
</dbReference>
<dbReference type="InterPro" id="IPR017568">
    <property type="entry name" value="3-oxoacyl-ACP_synth-2"/>
</dbReference>
<keyword evidence="13" id="KW-0472">Membrane</keyword>
<dbReference type="EC" id="2.3.1.41" evidence="3"/>
<protein>
    <recommendedName>
        <fullName evidence="17">Nodulation protein E</fullName>
        <ecNumber evidence="3">2.3.1.41</ecNumber>
    </recommendedName>
    <alternativeName>
        <fullName evidence="18">Host-specificity of nodulation protein B</fullName>
    </alternativeName>
</protein>
<dbReference type="CDD" id="cd00834">
    <property type="entry name" value="KAS_I_II"/>
    <property type="match status" value="1"/>
</dbReference>
<evidence type="ECO:0000256" key="6">
    <source>
        <dbReference type="ARBA" id="ARBA00022516"/>
    </source>
</evidence>
<evidence type="ECO:0000259" key="21">
    <source>
        <dbReference type="PROSITE" id="PS52004"/>
    </source>
</evidence>
<evidence type="ECO:0000256" key="14">
    <source>
        <dbReference type="ARBA" id="ARBA00023160"/>
    </source>
</evidence>
<dbReference type="Gene3D" id="3.40.47.10">
    <property type="match status" value="1"/>
</dbReference>
<evidence type="ECO:0000256" key="19">
    <source>
        <dbReference type="RuleBase" id="RU003694"/>
    </source>
</evidence>
<evidence type="ECO:0000256" key="12">
    <source>
        <dbReference type="ARBA" id="ARBA00023098"/>
    </source>
</evidence>
<evidence type="ECO:0000256" key="2">
    <source>
        <dbReference type="ARBA" id="ARBA00008467"/>
    </source>
</evidence>
<comment type="subcellular location">
    <subcellularLocation>
        <location evidence="1">Cell inner membrane</location>
    </subcellularLocation>
</comment>
<evidence type="ECO:0000256" key="11">
    <source>
        <dbReference type="ARBA" id="ARBA00022989"/>
    </source>
</evidence>
<feature type="compositionally biased region" description="Polar residues" evidence="20">
    <location>
        <begin position="9"/>
        <end position="27"/>
    </location>
</feature>
<dbReference type="InterPro" id="IPR020841">
    <property type="entry name" value="PKS_Beta-ketoAc_synthase_dom"/>
</dbReference>
<dbReference type="Pfam" id="PF00109">
    <property type="entry name" value="ketoacyl-synt"/>
    <property type="match status" value="1"/>
</dbReference>
<name>A0A6P6RW21_9EIME</name>
<evidence type="ECO:0000256" key="13">
    <source>
        <dbReference type="ARBA" id="ARBA00023136"/>
    </source>
</evidence>
<reference evidence="23" key="1">
    <citation type="submission" date="2025-08" db="UniProtKB">
        <authorList>
            <consortium name="RefSeq"/>
        </authorList>
    </citation>
    <scope>IDENTIFICATION</scope>
</reference>
<keyword evidence="22" id="KW-1185">Reference proteome</keyword>
<feature type="compositionally biased region" description="Low complexity" evidence="20">
    <location>
        <begin position="66"/>
        <end position="84"/>
    </location>
</feature>
<gene>
    <name evidence="23" type="primary">LOC34623109</name>
</gene>
<dbReference type="Pfam" id="PF02801">
    <property type="entry name" value="Ketoacyl-synt_C"/>
    <property type="match status" value="1"/>
</dbReference>
<keyword evidence="15" id="KW-0012">Acyltransferase</keyword>
<evidence type="ECO:0000256" key="4">
    <source>
        <dbReference type="ARBA" id="ARBA00022458"/>
    </source>
</evidence>
<dbReference type="AlphaFoldDB" id="A0A6P6RW21"/>
<evidence type="ECO:0000313" key="23">
    <source>
        <dbReference type="RefSeq" id="XP_026192078.1"/>
    </source>
</evidence>
<evidence type="ECO:0000256" key="7">
    <source>
        <dbReference type="ARBA" id="ARBA00022519"/>
    </source>
</evidence>
<evidence type="ECO:0000256" key="17">
    <source>
        <dbReference type="ARBA" id="ARBA00039445"/>
    </source>
</evidence>
<dbReference type="FunFam" id="3.40.47.10:FF:000018">
    <property type="entry name" value="3-oxoacyl-[acyl-carrier-protein] synthase 2"/>
    <property type="match status" value="1"/>
</dbReference>
<dbReference type="InterPro" id="IPR000794">
    <property type="entry name" value="Beta-ketoacyl_synthase"/>
</dbReference>
<keyword evidence="7" id="KW-0997">Cell inner membrane</keyword>
<keyword evidence="10" id="KW-0276">Fatty acid metabolism</keyword>
<dbReference type="GO" id="GO:0004315">
    <property type="term" value="F:3-oxoacyl-[acyl-carrier-protein] synthase activity"/>
    <property type="evidence" value="ECO:0007669"/>
    <property type="project" value="UniProtKB-EC"/>
</dbReference>
<dbReference type="OrthoDB" id="5334845at2759"/>
<keyword evidence="5" id="KW-1003">Cell membrane</keyword>
<evidence type="ECO:0000313" key="22">
    <source>
        <dbReference type="Proteomes" id="UP000515125"/>
    </source>
</evidence>
<dbReference type="PANTHER" id="PTHR11712:SF352">
    <property type="entry name" value="3-OXOACYL-[ACYL-CARRIER-PROTEIN] SYNTHASE"/>
    <property type="match status" value="1"/>
</dbReference>
<dbReference type="PANTHER" id="PTHR11712">
    <property type="entry name" value="POLYKETIDE SYNTHASE-RELATED"/>
    <property type="match status" value="1"/>
</dbReference>
<evidence type="ECO:0000256" key="1">
    <source>
        <dbReference type="ARBA" id="ARBA00004533"/>
    </source>
</evidence>
<dbReference type="SMART" id="SM00825">
    <property type="entry name" value="PKS_KS"/>
    <property type="match status" value="1"/>
</dbReference>
<dbReference type="PROSITE" id="PS52004">
    <property type="entry name" value="KS3_2"/>
    <property type="match status" value="1"/>
</dbReference>
<evidence type="ECO:0000256" key="8">
    <source>
        <dbReference type="ARBA" id="ARBA00022679"/>
    </source>
</evidence>
<feature type="domain" description="Ketosynthase family 3 (KS3)" evidence="21">
    <location>
        <begin position="112"/>
        <end position="528"/>
    </location>
</feature>
<evidence type="ECO:0000256" key="10">
    <source>
        <dbReference type="ARBA" id="ARBA00022832"/>
    </source>
</evidence>
<dbReference type="SUPFAM" id="SSF53901">
    <property type="entry name" value="Thiolase-like"/>
    <property type="match status" value="2"/>
</dbReference>
<dbReference type="NCBIfam" id="TIGR03150">
    <property type="entry name" value="fabF"/>
    <property type="match status" value="1"/>
</dbReference>
<evidence type="ECO:0000256" key="15">
    <source>
        <dbReference type="ARBA" id="ARBA00023315"/>
    </source>
</evidence>
<keyword evidence="9" id="KW-0812">Transmembrane</keyword>
<dbReference type="GO" id="GO:0005886">
    <property type="term" value="C:plasma membrane"/>
    <property type="evidence" value="ECO:0007669"/>
    <property type="project" value="UniProtKB-SubCell"/>
</dbReference>
<dbReference type="InterPro" id="IPR018201">
    <property type="entry name" value="Ketoacyl_synth_AS"/>
</dbReference>
<feature type="region of interest" description="Disordered" evidence="20">
    <location>
        <begin position="65"/>
        <end position="91"/>
    </location>
</feature>
<dbReference type="RefSeq" id="XP_026192078.1">
    <property type="nucleotide sequence ID" value="XM_026336293.1"/>
</dbReference>
<comment type="function">
    <text evidence="16">Proposed to synthesize NOD factor fatty acyl chain. Involved in the synthesis of a highly unsaturated fatty acid moiety, which forms part of a lipo-oligosaccharide that is responsible for host specificity.</text>
</comment>
<sequence>MLGAGAEASQFSVPSTASPVSTLQTSPQPLPKFPVQLTALGKRGRGTAQIPAFVSRSTTLPISPKAASQASVAQAHAQGLQQQQPRSASDFLRARADRSSRLFSQYQGGGQRPRILCTGLGVVSAAGIGVERFWENLLKGQNNAATVSAFDPKDMACTVAYEIPSEAFDPKQYFREPKDAKRNDRYTHFAVAASKLALQDAGLDSMEDLDMNRFGVIIGSGIGGLGFMEQQNKVLLNSGPRRVSPYLIPAMIANTAPAQVAIEIGAKGPNHGAVSACATSGHAIGTAMRLLEAGDADIVLCGGAEASITPLSFAGFNALKALALGFNDRPKEACRPFDKDRAGFVMGEGAGVIVLETEEHAVRRGATQVYGQLAGYGATCDAHHMTAPSPEGEGLARCMNLALRNAGVAPEDVGYINAHGTSTHYNDKFETKAIKKVFGPHATKLLISSTKPMTGHCLGGTAGIETVVAAKVLQTGDVPPTLNYRTPDPECDLNYVPNQAVHVSEPMKAVLTDTLGFGGHNAALVLTPYRKA</sequence>
<proteinExistence type="inferred from homology"/>
<keyword evidence="14" id="KW-0275">Fatty acid biosynthesis</keyword>